<feature type="transmembrane region" description="Helical" evidence="11">
    <location>
        <begin position="375"/>
        <end position="398"/>
    </location>
</feature>
<dbReference type="InterPro" id="IPR004878">
    <property type="entry name" value="Otopetrin"/>
</dbReference>
<evidence type="ECO:0000256" key="1">
    <source>
        <dbReference type="ARBA" id="ARBA00004651"/>
    </source>
</evidence>
<feature type="transmembrane region" description="Helical" evidence="11">
    <location>
        <begin position="331"/>
        <end position="355"/>
    </location>
</feature>
<dbReference type="PANTHER" id="PTHR21522">
    <property type="entry name" value="PROTON CHANNEL OTOP"/>
    <property type="match status" value="1"/>
</dbReference>
<dbReference type="InParanoid" id="H3ANY0"/>
<evidence type="ECO:0000256" key="7">
    <source>
        <dbReference type="ARBA" id="ARBA00022989"/>
    </source>
</evidence>
<reference evidence="12" key="3">
    <citation type="submission" date="2025-09" db="UniProtKB">
        <authorList>
            <consortium name="Ensembl"/>
        </authorList>
    </citation>
    <scope>IDENTIFICATION</scope>
</reference>
<evidence type="ECO:0000256" key="6">
    <source>
        <dbReference type="ARBA" id="ARBA00022781"/>
    </source>
</evidence>
<keyword evidence="6" id="KW-0375">Hydrogen ion transport</keyword>
<keyword evidence="7 11" id="KW-1133">Transmembrane helix</keyword>
<evidence type="ECO:0000256" key="9">
    <source>
        <dbReference type="ARBA" id="ARBA00023136"/>
    </source>
</evidence>
<evidence type="ECO:0000256" key="2">
    <source>
        <dbReference type="ARBA" id="ARBA00006513"/>
    </source>
</evidence>
<evidence type="ECO:0000256" key="5">
    <source>
        <dbReference type="ARBA" id="ARBA00022692"/>
    </source>
</evidence>
<dbReference type="PANTHER" id="PTHR21522:SF36">
    <property type="entry name" value="PROTON CHANNEL OTOP3"/>
    <property type="match status" value="1"/>
</dbReference>
<keyword evidence="9 11" id="KW-0472">Membrane</keyword>
<keyword evidence="3" id="KW-0813">Transport</keyword>
<comment type="similarity">
    <text evidence="2">Belongs to the otopetrin family.</text>
</comment>
<evidence type="ECO:0000313" key="12">
    <source>
        <dbReference type="Ensembl" id="ENSLACP00000011351.1"/>
    </source>
</evidence>
<dbReference type="HOGENOM" id="CLU_032913_0_0_1"/>
<proteinExistence type="inferred from homology"/>
<dbReference type="Proteomes" id="UP000008672">
    <property type="component" value="Unassembled WGS sequence"/>
</dbReference>
<dbReference type="GO" id="GO:0015252">
    <property type="term" value="F:proton channel activity"/>
    <property type="evidence" value="ECO:0007669"/>
    <property type="project" value="InterPro"/>
</dbReference>
<dbReference type="Ensembl" id="ENSLACT00000011437.1">
    <property type="protein sequence ID" value="ENSLACP00000011351.1"/>
    <property type="gene ID" value="ENSLACG00000009986.1"/>
</dbReference>
<feature type="transmembrane region" description="Helical" evidence="11">
    <location>
        <begin position="70"/>
        <end position="89"/>
    </location>
</feature>
<dbReference type="GeneTree" id="ENSGT00940000160638"/>
<dbReference type="GO" id="GO:0005886">
    <property type="term" value="C:plasma membrane"/>
    <property type="evidence" value="ECO:0007669"/>
    <property type="project" value="UniProtKB-SubCell"/>
</dbReference>
<dbReference type="eggNOG" id="KOG4740">
    <property type="taxonomic scope" value="Eukaryota"/>
</dbReference>
<dbReference type="FunCoup" id="H3ANY0">
    <property type="interactions" value="176"/>
</dbReference>
<keyword evidence="10" id="KW-0407">Ion channel</keyword>
<evidence type="ECO:0000313" key="13">
    <source>
        <dbReference type="Proteomes" id="UP000008672"/>
    </source>
</evidence>
<dbReference type="OMA" id="NRVDMGA"/>
<organism evidence="12 13">
    <name type="scientific">Latimeria chalumnae</name>
    <name type="common">Coelacanth</name>
    <dbReference type="NCBI Taxonomy" id="7897"/>
    <lineage>
        <taxon>Eukaryota</taxon>
        <taxon>Metazoa</taxon>
        <taxon>Chordata</taxon>
        <taxon>Craniata</taxon>
        <taxon>Vertebrata</taxon>
        <taxon>Euteleostomi</taxon>
        <taxon>Coelacanthiformes</taxon>
        <taxon>Coelacanthidae</taxon>
        <taxon>Latimeria</taxon>
    </lineage>
</organism>
<reference evidence="13" key="1">
    <citation type="submission" date="2011-08" db="EMBL/GenBank/DDBJ databases">
        <title>The draft genome of Latimeria chalumnae.</title>
        <authorList>
            <person name="Di Palma F."/>
            <person name="Alfoldi J."/>
            <person name="Johnson J."/>
            <person name="Berlin A."/>
            <person name="Gnerre S."/>
            <person name="Jaffe D."/>
            <person name="MacCallum I."/>
            <person name="Young S."/>
            <person name="Walker B.J."/>
            <person name="Lander E."/>
            <person name="Lindblad-Toh K."/>
        </authorList>
    </citation>
    <scope>NUCLEOTIDE SEQUENCE [LARGE SCALE GENOMIC DNA]</scope>
    <source>
        <strain evidence="13">Wild caught</strain>
    </source>
</reference>
<reference evidence="12" key="2">
    <citation type="submission" date="2025-08" db="UniProtKB">
        <authorList>
            <consortium name="Ensembl"/>
        </authorList>
    </citation>
    <scope>IDENTIFICATION</scope>
</reference>
<comment type="subcellular location">
    <subcellularLocation>
        <location evidence="1">Cell membrane</location>
        <topology evidence="1">Multi-pass membrane protein</topology>
    </subcellularLocation>
</comment>
<evidence type="ECO:0000256" key="8">
    <source>
        <dbReference type="ARBA" id="ARBA00023065"/>
    </source>
</evidence>
<keyword evidence="4" id="KW-1003">Cell membrane</keyword>
<keyword evidence="5 11" id="KW-0812">Transmembrane</keyword>
<evidence type="ECO:0000256" key="4">
    <source>
        <dbReference type="ARBA" id="ARBA00022475"/>
    </source>
</evidence>
<accession>H3ANY0</accession>
<gene>
    <name evidence="12" type="primary">OTOP3</name>
</gene>
<name>H3ANY0_LATCH</name>
<feature type="transmembrane region" description="Helical" evidence="11">
    <location>
        <begin position="255"/>
        <end position="273"/>
    </location>
</feature>
<evidence type="ECO:0000256" key="10">
    <source>
        <dbReference type="ARBA" id="ARBA00023303"/>
    </source>
</evidence>
<feature type="transmembrane region" description="Helical" evidence="11">
    <location>
        <begin position="117"/>
        <end position="136"/>
    </location>
</feature>
<feature type="transmembrane region" description="Helical" evidence="11">
    <location>
        <begin position="36"/>
        <end position="58"/>
    </location>
</feature>
<protein>
    <submittedName>
        <fullName evidence="12">Otopetrin 3</fullName>
    </submittedName>
</protein>
<dbReference type="EMBL" id="AFYH01091798">
    <property type="status" value="NOT_ANNOTATED_CDS"/>
    <property type="molecule type" value="Genomic_DNA"/>
</dbReference>
<dbReference type="AlphaFoldDB" id="H3ANY0"/>
<evidence type="ECO:0000256" key="11">
    <source>
        <dbReference type="SAM" id="Phobius"/>
    </source>
</evidence>
<dbReference type="Pfam" id="PF03189">
    <property type="entry name" value="Otopetrin"/>
    <property type="match status" value="2"/>
</dbReference>
<feature type="transmembrane region" description="Helical" evidence="11">
    <location>
        <begin position="148"/>
        <end position="166"/>
    </location>
</feature>
<sequence length="507" mass="57785">EKSGSTGKITYKKSWLQRNNSSLMQGKKQAKKVGKLFSGLLAVNIVFLGGALITSKIFNKAAVQMEDVQIFLMVFMGLSVIWIFYYQFYTTRKPHAVLYKDSHAGAIWLRGSHKGSLVVFGACSILLDVFKIGYFISYKECQSSVQIVFPFIEAFFITTQTYLLWWYSKDCIQVQHNFTRFGLMLSLATNVVMWMLAVTNDSIHLDIESEIHDINFTTQHPTIFPSYDGHGNSTSCKCKNEATCNIFKKGYIGLYPFNIEYCLISSSMFFVMWKNVGRLIDHNVFHIKPKFQICGTLFGLLLGALVVVVGLSIFIAYEIRDTTDKLTPQSFVLFFSFYIVVLPVMSLCTLIGTIIHRLEERELDTHKNPTRSLDVVLLLGAALGPFAISYFSLVALIATDPRELVNSLTVSYSLLMIFEHVFQNLFIIEGLHRQPLNSSEHEMTDEKKADAPSESCHNLQNRRLSMQKTRDTSQDYIQTYAKLNGKRRALKEISMFLIMCNIIVWLV</sequence>
<evidence type="ECO:0000256" key="3">
    <source>
        <dbReference type="ARBA" id="ARBA00022448"/>
    </source>
</evidence>
<keyword evidence="8" id="KW-0406">Ion transport</keyword>
<keyword evidence="13" id="KW-1185">Reference proteome</keyword>
<feature type="transmembrane region" description="Helical" evidence="11">
    <location>
        <begin position="294"/>
        <end position="319"/>
    </location>
</feature>
<feature type="transmembrane region" description="Helical" evidence="11">
    <location>
        <begin position="178"/>
        <end position="197"/>
    </location>
</feature>